<evidence type="ECO:0000313" key="2">
    <source>
        <dbReference type="Proteomes" id="UP000186817"/>
    </source>
</evidence>
<proteinExistence type="predicted"/>
<organism evidence="1 2">
    <name type="scientific">Symbiodinium microadriaticum</name>
    <name type="common">Dinoflagellate</name>
    <name type="synonym">Zooxanthella microadriatica</name>
    <dbReference type="NCBI Taxonomy" id="2951"/>
    <lineage>
        <taxon>Eukaryota</taxon>
        <taxon>Sar</taxon>
        <taxon>Alveolata</taxon>
        <taxon>Dinophyceae</taxon>
        <taxon>Suessiales</taxon>
        <taxon>Symbiodiniaceae</taxon>
        <taxon>Symbiodinium</taxon>
    </lineage>
</organism>
<sequence>MLDSTKSWQAADHVGASASIYRIREQSATLDRCAHCRNKTERLPLSDLENTAKCVARRGSVLQCSLCKADRLDAVINLDRARARSTSLRQAIDGKAAADTFDALEVCGHLALSSDLERYYEVAARTAHALRYSARGDLTSAVDGCLGHRGVPHPPVETTNFAVKEANEFVLIWQ</sequence>
<protein>
    <submittedName>
        <fullName evidence="1">Uncharacterized protein</fullName>
    </submittedName>
</protein>
<keyword evidence="2" id="KW-1185">Reference proteome</keyword>
<dbReference type="EMBL" id="LSRX01001083">
    <property type="protein sequence ID" value="OLP83919.1"/>
    <property type="molecule type" value="Genomic_DNA"/>
</dbReference>
<gene>
    <name evidence="1" type="ORF">AK812_SmicGene35272</name>
</gene>
<evidence type="ECO:0000313" key="1">
    <source>
        <dbReference type="EMBL" id="OLP83919.1"/>
    </source>
</evidence>
<reference evidence="1 2" key="1">
    <citation type="submission" date="2016-02" db="EMBL/GenBank/DDBJ databases">
        <title>Genome analysis of coral dinoflagellate symbionts highlights evolutionary adaptations to a symbiotic lifestyle.</title>
        <authorList>
            <person name="Aranda M."/>
            <person name="Li Y."/>
            <person name="Liew Y.J."/>
            <person name="Baumgarten S."/>
            <person name="Simakov O."/>
            <person name="Wilson M."/>
            <person name="Piel J."/>
            <person name="Ashoor H."/>
            <person name="Bougouffa S."/>
            <person name="Bajic V.B."/>
            <person name="Ryu T."/>
            <person name="Ravasi T."/>
            <person name="Bayer T."/>
            <person name="Micklem G."/>
            <person name="Kim H."/>
            <person name="Bhak J."/>
            <person name="Lajeunesse T.C."/>
            <person name="Voolstra C.R."/>
        </authorList>
    </citation>
    <scope>NUCLEOTIDE SEQUENCE [LARGE SCALE GENOMIC DNA]</scope>
    <source>
        <strain evidence="1 2">CCMP2467</strain>
    </source>
</reference>
<comment type="caution">
    <text evidence="1">The sequence shown here is derived from an EMBL/GenBank/DDBJ whole genome shotgun (WGS) entry which is preliminary data.</text>
</comment>
<dbReference type="Proteomes" id="UP000186817">
    <property type="component" value="Unassembled WGS sequence"/>
</dbReference>
<name>A0A1Q9CLV6_SYMMI</name>
<dbReference type="AlphaFoldDB" id="A0A1Q9CLV6"/>
<accession>A0A1Q9CLV6</accession>